<reference evidence="2 4" key="1">
    <citation type="submission" date="2016-04" db="EMBL/GenBank/DDBJ databases">
        <title>Genome sequence of Methanosphaera cuniculi DSM 4103.</title>
        <authorList>
            <person name="Poehlein A."/>
            <person name="Seedorf H."/>
            <person name="Daniel R."/>
        </authorList>
    </citation>
    <scope>NUCLEOTIDE SEQUENCE [LARGE SCALE GENOMIC DNA]</scope>
    <source>
        <strain evidence="2 4">DSM 4103</strain>
    </source>
</reference>
<proteinExistence type="predicted"/>
<evidence type="ECO:0000313" key="1">
    <source>
        <dbReference type="EMBL" id="PAV07613.1"/>
    </source>
</evidence>
<dbReference type="EMBL" id="LWMS01000031">
    <property type="protein sequence ID" value="PWL08063.1"/>
    <property type="molecule type" value="Genomic_DNA"/>
</dbReference>
<name>A0A2A2HEE6_9EURY</name>
<dbReference type="EMBL" id="LMVN01000011">
    <property type="protein sequence ID" value="PAV07613.1"/>
    <property type="molecule type" value="Genomic_DNA"/>
</dbReference>
<dbReference type="Proteomes" id="UP000217528">
    <property type="component" value="Unassembled WGS sequence"/>
</dbReference>
<dbReference type="Proteomes" id="UP000246004">
    <property type="component" value="Unassembled WGS sequence"/>
</dbReference>
<accession>A0A2A2HEE6</accession>
<keyword evidence="3" id="KW-1185">Reference proteome</keyword>
<evidence type="ECO:0000313" key="3">
    <source>
        <dbReference type="Proteomes" id="UP000217528"/>
    </source>
</evidence>
<gene>
    <name evidence="1" type="ORF">ASJ82_08025</name>
    <name evidence="2" type="ORF">MSCUN_09940</name>
</gene>
<dbReference type="AlphaFoldDB" id="A0A2A2HEE6"/>
<reference evidence="1 3" key="2">
    <citation type="journal article" date="2017" name="BMC Genomics">
        <title>Genomic analysis of methanogenic archaea reveals a shift towards energy conservation.</title>
        <authorList>
            <person name="Gilmore S.P."/>
            <person name="Henske J.K."/>
            <person name="Sexton J.A."/>
            <person name="Solomon K.V."/>
            <person name="Seppala S."/>
            <person name="Yoo J.I."/>
            <person name="Huyett L.M."/>
            <person name="Pressman A."/>
            <person name="Cogan J.Z."/>
            <person name="Kivenson V."/>
            <person name="Peng X."/>
            <person name="Tan Y."/>
            <person name="Valentine D.L."/>
            <person name="O'Malley M.A."/>
        </authorList>
    </citation>
    <scope>NUCLEOTIDE SEQUENCE [LARGE SCALE GENOMIC DNA]</scope>
    <source>
        <strain evidence="1 3">1R-7</strain>
    </source>
</reference>
<sequence length="152" mass="17450">MIIKVNSTDINFNGDIDKFKDLFFHIGGLEFLGILKKNTPKDTGHLHSAWHMEQKGFKIRYTNSAKYAGWVNEGTGIYGTKRKRITPKSGKVLVFRPGKKFNGKYGKTSNGKYFFRSVNGQKGQHYVEKSTEKIKQRIPTIMQNVTQLTFKK</sequence>
<comment type="caution">
    <text evidence="1">The sequence shown here is derived from an EMBL/GenBank/DDBJ whole genome shotgun (WGS) entry which is preliminary data.</text>
</comment>
<evidence type="ECO:0000313" key="2">
    <source>
        <dbReference type="EMBL" id="PWL08063.1"/>
    </source>
</evidence>
<evidence type="ECO:0000313" key="4">
    <source>
        <dbReference type="Proteomes" id="UP000246004"/>
    </source>
</evidence>
<protein>
    <submittedName>
        <fullName evidence="1">Uncharacterized protein</fullName>
    </submittedName>
</protein>
<organism evidence="1 3">
    <name type="scientific">Methanosphaera cuniculi</name>
    <dbReference type="NCBI Taxonomy" id="1077256"/>
    <lineage>
        <taxon>Archaea</taxon>
        <taxon>Methanobacteriati</taxon>
        <taxon>Methanobacteriota</taxon>
        <taxon>Methanomada group</taxon>
        <taxon>Methanobacteria</taxon>
        <taxon>Methanobacteriales</taxon>
        <taxon>Methanobacteriaceae</taxon>
        <taxon>Methanosphaera</taxon>
    </lineage>
</organism>
<dbReference type="RefSeq" id="WP_095608499.1">
    <property type="nucleotide sequence ID" value="NZ_LMVN01000011.1"/>
</dbReference>